<keyword evidence="2" id="KW-1185">Reference proteome</keyword>
<dbReference type="EMBL" id="FRXN01000001">
    <property type="protein sequence ID" value="SHO60496.1"/>
    <property type="molecule type" value="Genomic_DNA"/>
</dbReference>
<evidence type="ECO:0008006" key="3">
    <source>
        <dbReference type="Google" id="ProtNLM"/>
    </source>
</evidence>
<dbReference type="RefSeq" id="WP_073570464.1">
    <property type="nucleotide sequence ID" value="NZ_FRXN01000001.1"/>
</dbReference>
<dbReference type="AlphaFoldDB" id="A0A1M7Z759"/>
<protein>
    <recommendedName>
        <fullName evidence="3">Septum formation inhibitor Maf</fullName>
    </recommendedName>
</protein>
<evidence type="ECO:0000313" key="1">
    <source>
        <dbReference type="EMBL" id="SHO60496.1"/>
    </source>
</evidence>
<dbReference type="Proteomes" id="UP000184609">
    <property type="component" value="Unassembled WGS sequence"/>
</dbReference>
<proteinExistence type="predicted"/>
<organism evidence="1 2">
    <name type="scientific">Algoriphagus zhangzhouensis</name>
    <dbReference type="NCBI Taxonomy" id="1073327"/>
    <lineage>
        <taxon>Bacteria</taxon>
        <taxon>Pseudomonadati</taxon>
        <taxon>Bacteroidota</taxon>
        <taxon>Cytophagia</taxon>
        <taxon>Cytophagales</taxon>
        <taxon>Cyclobacteriaceae</taxon>
        <taxon>Algoriphagus</taxon>
    </lineage>
</organism>
<reference evidence="2" key="1">
    <citation type="submission" date="2016-12" db="EMBL/GenBank/DDBJ databases">
        <authorList>
            <person name="Varghese N."/>
            <person name="Submissions S."/>
        </authorList>
    </citation>
    <scope>NUCLEOTIDE SEQUENCE [LARGE SCALE GENOMIC DNA]</scope>
    <source>
        <strain evidence="2">DSM 25035</strain>
    </source>
</reference>
<name>A0A1M7Z759_9BACT</name>
<sequence length="294" mass="34247">MKRLSYILFFGFILLIDSCAPKSREGVDLDQFSAYWFQGNAEINVFDLQQSRYGEVREGNTVMIFVTEDFSRRKQVKLDDLSGVGADARKVLKLNMTREFVTGIYPYHTMLSVFTPVNDEINSYKLVSTVTEWCGQAFTQMNWKNSKYQIQSFSYFESEGDQELNIEAQAEDELFNLIRINPDLIPEGDARLIPSLVYQRFAHVEMNDYRAKISKEDVGSNSSELVVDYPSLKRTLKIQYKNFFPYEILSWEEIQTKANGDLEVTNAVRRKLELSDYWNKNEKVFEPLRKDLGL</sequence>
<dbReference type="OrthoDB" id="5496093at2"/>
<gene>
    <name evidence="1" type="ORF">SAMN04488108_0835</name>
</gene>
<dbReference type="STRING" id="1073327.SAMN04488108_0835"/>
<accession>A0A1M7Z759</accession>
<evidence type="ECO:0000313" key="2">
    <source>
        <dbReference type="Proteomes" id="UP000184609"/>
    </source>
</evidence>